<dbReference type="AlphaFoldDB" id="A0A3A2Z7Y7"/>
<dbReference type="Proteomes" id="UP000266188">
    <property type="component" value="Unassembled WGS sequence"/>
</dbReference>
<proteinExistence type="predicted"/>
<evidence type="ECO:0000313" key="2">
    <source>
        <dbReference type="Proteomes" id="UP000266188"/>
    </source>
</evidence>
<reference evidence="2" key="1">
    <citation type="submission" date="2017-02" db="EMBL/GenBank/DDBJ databases">
        <authorList>
            <person name="Tafer H."/>
            <person name="Lopandic K."/>
        </authorList>
    </citation>
    <scope>NUCLEOTIDE SEQUENCE [LARGE SCALE GENOMIC DNA]</scope>
    <source>
        <strain evidence="2">CBS 366.77</strain>
    </source>
</reference>
<sequence length="139" mass="14941">MARGRVALVFRAWIIWGRDDSVTVSLVMKGRADARDPSEHIVLVFGVQGVEALSSDDEGEAEESKSGQFSKYGVDAEGDKSEFWHNALLQDEQTPVDGDDRVFSKSYEEVCPLDAVGGGNGSQQCALAAALSSLAMTRS</sequence>
<gene>
    <name evidence="1" type="ORF">PHISCL_08927</name>
</gene>
<evidence type="ECO:0000313" key="1">
    <source>
        <dbReference type="EMBL" id="RJE18740.1"/>
    </source>
</evidence>
<dbReference type="EMBL" id="MVGC01000501">
    <property type="protein sequence ID" value="RJE18740.1"/>
    <property type="molecule type" value="Genomic_DNA"/>
</dbReference>
<keyword evidence="2" id="KW-1185">Reference proteome</keyword>
<name>A0A3A2Z7Y7_9EURO</name>
<organism evidence="1 2">
    <name type="scientific">Aspergillus sclerotialis</name>
    <dbReference type="NCBI Taxonomy" id="2070753"/>
    <lineage>
        <taxon>Eukaryota</taxon>
        <taxon>Fungi</taxon>
        <taxon>Dikarya</taxon>
        <taxon>Ascomycota</taxon>
        <taxon>Pezizomycotina</taxon>
        <taxon>Eurotiomycetes</taxon>
        <taxon>Eurotiomycetidae</taxon>
        <taxon>Eurotiales</taxon>
        <taxon>Aspergillaceae</taxon>
        <taxon>Aspergillus</taxon>
        <taxon>Aspergillus subgen. Polypaecilum</taxon>
    </lineage>
</organism>
<protein>
    <submittedName>
        <fullName evidence="1">Uncharacterized protein</fullName>
    </submittedName>
</protein>
<accession>A0A3A2Z7Y7</accession>
<comment type="caution">
    <text evidence="1">The sequence shown here is derived from an EMBL/GenBank/DDBJ whole genome shotgun (WGS) entry which is preliminary data.</text>
</comment>